<evidence type="ECO:0000256" key="1">
    <source>
        <dbReference type="SAM" id="SignalP"/>
    </source>
</evidence>
<evidence type="ECO:0008006" key="3">
    <source>
        <dbReference type="Google" id="ProtNLM"/>
    </source>
</evidence>
<comment type="caution">
    <text evidence="2">The sequence shown here is derived from an EMBL/GenBank/DDBJ whole genome shotgun (WGS) entry which is preliminary data.</text>
</comment>
<protein>
    <recommendedName>
        <fullName evidence="3">Secreted protein</fullName>
    </recommendedName>
</protein>
<feature type="signal peptide" evidence="1">
    <location>
        <begin position="1"/>
        <end position="34"/>
    </location>
</feature>
<evidence type="ECO:0000313" key="2">
    <source>
        <dbReference type="EMBL" id="RLU20276.1"/>
    </source>
</evidence>
<reference evidence="2" key="2">
    <citation type="submission" date="2018-07" db="EMBL/GenBank/DDBJ databases">
        <authorList>
            <person name="Mckenzie S.K."/>
            <person name="Kronauer D.J.C."/>
        </authorList>
    </citation>
    <scope>NUCLEOTIDE SEQUENCE</scope>
    <source>
        <strain evidence="2">Clonal line C1</strain>
    </source>
</reference>
<dbReference type="Proteomes" id="UP000279307">
    <property type="component" value="Chromosome 7"/>
</dbReference>
<organism evidence="2">
    <name type="scientific">Ooceraea biroi</name>
    <name type="common">Clonal raider ant</name>
    <name type="synonym">Cerapachys biroi</name>
    <dbReference type="NCBI Taxonomy" id="2015173"/>
    <lineage>
        <taxon>Eukaryota</taxon>
        <taxon>Metazoa</taxon>
        <taxon>Ecdysozoa</taxon>
        <taxon>Arthropoda</taxon>
        <taxon>Hexapoda</taxon>
        <taxon>Insecta</taxon>
        <taxon>Pterygota</taxon>
        <taxon>Neoptera</taxon>
        <taxon>Endopterygota</taxon>
        <taxon>Hymenoptera</taxon>
        <taxon>Apocrita</taxon>
        <taxon>Aculeata</taxon>
        <taxon>Formicoidea</taxon>
        <taxon>Formicidae</taxon>
        <taxon>Dorylinae</taxon>
        <taxon>Ooceraea</taxon>
    </lineage>
</organism>
<gene>
    <name evidence="2" type="ORF">DMN91_006883</name>
</gene>
<feature type="chain" id="PRO_5018080846" description="Secreted protein" evidence="1">
    <location>
        <begin position="35"/>
        <end position="156"/>
    </location>
</feature>
<proteinExistence type="predicted"/>
<keyword evidence="1" id="KW-0732">Signal</keyword>
<dbReference type="EMBL" id="QOIP01000007">
    <property type="protein sequence ID" value="RLU20276.1"/>
    <property type="molecule type" value="Genomic_DNA"/>
</dbReference>
<dbReference type="AlphaFoldDB" id="A0A3L8DIX8"/>
<dbReference type="PROSITE" id="PS51257">
    <property type="entry name" value="PROKAR_LIPOPROTEIN"/>
    <property type="match status" value="1"/>
</dbReference>
<name>A0A3L8DIX8_OOCBI</name>
<sequence length="156" mass="17307">MTERASQQTAARTSLCLLAALVLSCASGSKKVLAQPIEPLAPGFVYGDNFADDPESLMLLNRLKQLTELKHRVVEKEHEITDVQIAIQAMLEAKAQERERTISPDYSEPEALPVPAAMIHHGNQQHPGKRQGTNAVSYMSLCHFKICNMGRKRQSK</sequence>
<accession>A0A3L8DIX8</accession>
<reference evidence="2" key="1">
    <citation type="journal article" date="2018" name="Genome Res.">
        <title>The genomic architecture and molecular evolution of ant odorant receptors.</title>
        <authorList>
            <person name="McKenzie S.K."/>
            <person name="Kronauer D.J.C."/>
        </authorList>
    </citation>
    <scope>NUCLEOTIDE SEQUENCE [LARGE SCALE GENOMIC DNA]</scope>
    <source>
        <strain evidence="2">Clonal line C1</strain>
    </source>
</reference>